<accession>A0A1H8IXC0</accession>
<feature type="domain" description="3-hydroxyisobutyrate dehydrogenase-like NAD-binding" evidence="5">
    <location>
        <begin position="152"/>
        <end position="273"/>
    </location>
</feature>
<dbReference type="SUPFAM" id="SSF48179">
    <property type="entry name" value="6-phosphogluconate dehydrogenase C-terminal domain-like"/>
    <property type="match status" value="1"/>
</dbReference>
<feature type="domain" description="6-phosphogluconate dehydrogenase NADP-binding" evidence="4">
    <location>
        <begin position="1"/>
        <end position="149"/>
    </location>
</feature>
<gene>
    <name evidence="6" type="ORF">SAMN04488003_12913</name>
</gene>
<dbReference type="AlphaFoldDB" id="A0A1H8IXC0"/>
<feature type="active site" evidence="3">
    <location>
        <position position="158"/>
    </location>
</feature>
<evidence type="ECO:0000313" key="6">
    <source>
        <dbReference type="EMBL" id="SEN72358.1"/>
    </source>
</evidence>
<evidence type="ECO:0000313" key="7">
    <source>
        <dbReference type="Proteomes" id="UP000199585"/>
    </source>
</evidence>
<dbReference type="GO" id="GO:0051287">
    <property type="term" value="F:NAD binding"/>
    <property type="evidence" value="ECO:0007669"/>
    <property type="project" value="InterPro"/>
</dbReference>
<dbReference type="Pfam" id="PF03446">
    <property type="entry name" value="NAD_binding_2"/>
    <property type="match status" value="1"/>
</dbReference>
<keyword evidence="2" id="KW-0520">NAD</keyword>
<dbReference type="InterPro" id="IPR008927">
    <property type="entry name" value="6-PGluconate_DH-like_C_sf"/>
</dbReference>
<evidence type="ECO:0000259" key="4">
    <source>
        <dbReference type="Pfam" id="PF03446"/>
    </source>
</evidence>
<dbReference type="InterPro" id="IPR013328">
    <property type="entry name" value="6PGD_dom2"/>
</dbReference>
<dbReference type="InterPro" id="IPR006115">
    <property type="entry name" value="6PGDH_NADP-bd"/>
</dbReference>
<dbReference type="InterPro" id="IPR015815">
    <property type="entry name" value="HIBADH-related"/>
</dbReference>
<dbReference type="GO" id="GO:0050661">
    <property type="term" value="F:NADP binding"/>
    <property type="evidence" value="ECO:0007669"/>
    <property type="project" value="InterPro"/>
</dbReference>
<dbReference type="Proteomes" id="UP000199585">
    <property type="component" value="Unassembled WGS sequence"/>
</dbReference>
<dbReference type="EMBL" id="FOCI01000029">
    <property type="protein sequence ID" value="SEN72358.1"/>
    <property type="molecule type" value="Genomic_DNA"/>
</dbReference>
<evidence type="ECO:0000259" key="5">
    <source>
        <dbReference type="Pfam" id="PF14833"/>
    </source>
</evidence>
<keyword evidence="7" id="KW-1185">Reference proteome</keyword>
<keyword evidence="1" id="KW-0560">Oxidoreductase</keyword>
<evidence type="ECO:0000256" key="1">
    <source>
        <dbReference type="ARBA" id="ARBA00023002"/>
    </source>
</evidence>
<dbReference type="SUPFAM" id="SSF51735">
    <property type="entry name" value="NAD(P)-binding Rossmann-fold domains"/>
    <property type="match status" value="1"/>
</dbReference>
<dbReference type="InterPro" id="IPR036291">
    <property type="entry name" value="NAD(P)-bd_dom_sf"/>
</dbReference>
<evidence type="ECO:0000256" key="3">
    <source>
        <dbReference type="PIRSR" id="PIRSR000103-1"/>
    </source>
</evidence>
<dbReference type="Gene3D" id="1.10.1040.10">
    <property type="entry name" value="N-(1-d-carboxylethyl)-l-norvaline Dehydrogenase, domain 2"/>
    <property type="match status" value="1"/>
</dbReference>
<reference evidence="6 7" key="1">
    <citation type="submission" date="2016-10" db="EMBL/GenBank/DDBJ databases">
        <authorList>
            <person name="de Groot N.N."/>
        </authorList>
    </citation>
    <scope>NUCLEOTIDE SEQUENCE [LARGE SCALE GENOMIC DNA]</scope>
    <source>
        <strain evidence="6 7">DSM 16213</strain>
    </source>
</reference>
<name>A0A1H8IXC0_9RHOB</name>
<protein>
    <submittedName>
        <fullName evidence="6">3-hydroxyisobutyrate dehydrogenase</fullName>
    </submittedName>
</protein>
<dbReference type="PANTHER" id="PTHR43580">
    <property type="entry name" value="OXIDOREDUCTASE GLYR1-RELATED"/>
    <property type="match status" value="1"/>
</dbReference>
<dbReference type="PANTHER" id="PTHR43580:SF2">
    <property type="entry name" value="CYTOKINE-LIKE NUCLEAR FACTOR N-PAC"/>
    <property type="match status" value="1"/>
</dbReference>
<dbReference type="InterPro" id="IPR029154">
    <property type="entry name" value="HIBADH-like_NADP-bd"/>
</dbReference>
<dbReference type="STRING" id="245187.SAMN04488003_12913"/>
<evidence type="ECO:0000256" key="2">
    <source>
        <dbReference type="ARBA" id="ARBA00023027"/>
    </source>
</evidence>
<dbReference type="PIRSF" id="PIRSF000103">
    <property type="entry name" value="HIBADH"/>
    <property type="match status" value="1"/>
</dbReference>
<sequence>MGTAYATRLVDCGHAVHVWNRTADGMTAARAVGARAVDDPRTLVARCDIILSSVTDFAALSAILDADGVLSDAAGKLFIEMSTILPGEQQQVAARVVAAGADYLECPVGGTVGPALKGQLLGFAGGDVAAWTRARPVLEQLCRRVDHLGPVGAGARMKLAVNLPLALYWATLGEALSLVDTSAIGADRIVSLIAESSAGPNVMTSRGTVVTAALEGDLQDGTFDLNGLRKDLALALTLARLDGVALPLSDATLARYDAALSQDMGQRDGASLTALIAGQRSS</sequence>
<dbReference type="GO" id="GO:0016491">
    <property type="term" value="F:oxidoreductase activity"/>
    <property type="evidence" value="ECO:0007669"/>
    <property type="project" value="UniProtKB-KW"/>
</dbReference>
<dbReference type="InterPro" id="IPR051265">
    <property type="entry name" value="HIBADH-related_NP60_sf"/>
</dbReference>
<dbReference type="Gene3D" id="3.40.50.720">
    <property type="entry name" value="NAD(P)-binding Rossmann-like Domain"/>
    <property type="match status" value="1"/>
</dbReference>
<organism evidence="6 7">
    <name type="scientific">Loktanella fryxellensis</name>
    <dbReference type="NCBI Taxonomy" id="245187"/>
    <lineage>
        <taxon>Bacteria</taxon>
        <taxon>Pseudomonadati</taxon>
        <taxon>Pseudomonadota</taxon>
        <taxon>Alphaproteobacteria</taxon>
        <taxon>Rhodobacterales</taxon>
        <taxon>Roseobacteraceae</taxon>
        <taxon>Loktanella</taxon>
    </lineage>
</organism>
<dbReference type="Pfam" id="PF14833">
    <property type="entry name" value="NAD_binding_11"/>
    <property type="match status" value="1"/>
</dbReference>
<proteinExistence type="predicted"/>